<dbReference type="PATRIC" id="fig|1423719.4.peg.39"/>
<dbReference type="EMBL" id="AZDI01000001">
    <property type="protein sequence ID" value="KRK46418.1"/>
    <property type="molecule type" value="Genomic_DNA"/>
</dbReference>
<dbReference type="STRING" id="1423719.FC66_GL000041"/>
<comment type="caution">
    <text evidence="2">The sequence shown here is derived from an EMBL/GenBank/DDBJ whole genome shotgun (WGS) entry which is preliminary data.</text>
</comment>
<proteinExistence type="predicted"/>
<dbReference type="InterPro" id="IPR002575">
    <property type="entry name" value="Aminoglycoside_PTrfase"/>
</dbReference>
<accession>A0A0R1HSR8</accession>
<dbReference type="OrthoDB" id="3171511at2"/>
<keyword evidence="2" id="KW-0808">Transferase</keyword>
<keyword evidence="3" id="KW-1185">Reference proteome</keyword>
<reference evidence="2 3" key="1">
    <citation type="journal article" date="2015" name="Genome Announc.">
        <title>Expanding the biotechnology potential of lactobacilli through comparative genomics of 213 strains and associated genera.</title>
        <authorList>
            <person name="Sun Z."/>
            <person name="Harris H.M."/>
            <person name="McCann A."/>
            <person name="Guo C."/>
            <person name="Argimon S."/>
            <person name="Zhang W."/>
            <person name="Yang X."/>
            <person name="Jeffery I.B."/>
            <person name="Cooney J.C."/>
            <person name="Kagawa T.F."/>
            <person name="Liu W."/>
            <person name="Song Y."/>
            <person name="Salvetti E."/>
            <person name="Wrobel A."/>
            <person name="Rasinkangas P."/>
            <person name="Parkhill J."/>
            <person name="Rea M.C."/>
            <person name="O'Sullivan O."/>
            <person name="Ritari J."/>
            <person name="Douillard F.P."/>
            <person name="Paul Ross R."/>
            <person name="Yang R."/>
            <person name="Briner A.E."/>
            <person name="Felis G.E."/>
            <person name="de Vos W.M."/>
            <person name="Barrangou R."/>
            <person name="Klaenhammer T.R."/>
            <person name="Caufield P.W."/>
            <person name="Cui Y."/>
            <person name="Zhang H."/>
            <person name="O'Toole P.W."/>
        </authorList>
    </citation>
    <scope>NUCLEOTIDE SEQUENCE [LARGE SCALE GENOMIC DNA]</scope>
    <source>
        <strain evidence="2 3">DSM 15638</strain>
    </source>
</reference>
<protein>
    <submittedName>
        <fullName evidence="2">Phosphotransferase family protein</fullName>
    </submittedName>
</protein>
<dbReference type="GO" id="GO:0016740">
    <property type="term" value="F:transferase activity"/>
    <property type="evidence" value="ECO:0007669"/>
    <property type="project" value="UniProtKB-KW"/>
</dbReference>
<dbReference type="Gene3D" id="3.90.1200.10">
    <property type="match status" value="1"/>
</dbReference>
<evidence type="ECO:0000259" key="1">
    <source>
        <dbReference type="Pfam" id="PF01636"/>
    </source>
</evidence>
<dbReference type="GeneID" id="83548696"/>
<name>A0A0R1HSR8_9LACO</name>
<dbReference type="InterPro" id="IPR011009">
    <property type="entry name" value="Kinase-like_dom_sf"/>
</dbReference>
<dbReference type="InterPro" id="IPR052077">
    <property type="entry name" value="CcrZ_PhaseVar_Mediator"/>
</dbReference>
<dbReference type="RefSeq" id="WP_057973363.1">
    <property type="nucleotide sequence ID" value="NZ_AZDI01000001.1"/>
</dbReference>
<gene>
    <name evidence="2" type="ORF">FC66_GL000041</name>
</gene>
<dbReference type="SUPFAM" id="SSF56112">
    <property type="entry name" value="Protein kinase-like (PK-like)"/>
    <property type="match status" value="1"/>
</dbReference>
<sequence length="262" mass="30059">MDFNLDPGWQLLPIGGDTGTAYMGTRAQEKVFLKRNMSPFLAALSVAGITPKLIWTKRISSGDTLTAQEWLNGRNLNSDEMSQKMVPELLSKIHRSKQLRSMLSQVGGEIITPSGLLADYFDDLSSDLKNHPLLTDIFHQLNEQQPGLSTDNYTVCHGDLNHRNWLRSDTNQLYLVDWESAKIADPAMDLSLVMSEYIPSSQWRDWLKSYHESLEDNDLLNRINWYYKMAILQRIKKAHGLGRFHEMNQALVELQKYNAEMN</sequence>
<organism evidence="2 3">
    <name type="scientific">Dellaglioa algida DSM 15638</name>
    <dbReference type="NCBI Taxonomy" id="1423719"/>
    <lineage>
        <taxon>Bacteria</taxon>
        <taxon>Bacillati</taxon>
        <taxon>Bacillota</taxon>
        <taxon>Bacilli</taxon>
        <taxon>Lactobacillales</taxon>
        <taxon>Lactobacillaceae</taxon>
        <taxon>Dellaglioa</taxon>
    </lineage>
</organism>
<evidence type="ECO:0000313" key="3">
    <source>
        <dbReference type="Proteomes" id="UP000051450"/>
    </source>
</evidence>
<dbReference type="AlphaFoldDB" id="A0A0R1HSR8"/>
<feature type="domain" description="Aminoglycoside phosphotransferase" evidence="1">
    <location>
        <begin position="39"/>
        <end position="215"/>
    </location>
</feature>
<dbReference type="PANTHER" id="PTHR40086:SF1">
    <property type="entry name" value="CELL CYCLE REGULATOR CCRZ"/>
    <property type="match status" value="1"/>
</dbReference>
<evidence type="ECO:0000313" key="2">
    <source>
        <dbReference type="EMBL" id="KRK46418.1"/>
    </source>
</evidence>
<dbReference type="Pfam" id="PF01636">
    <property type="entry name" value="APH"/>
    <property type="match status" value="1"/>
</dbReference>
<dbReference type="Proteomes" id="UP000051450">
    <property type="component" value="Unassembled WGS sequence"/>
</dbReference>
<dbReference type="PANTHER" id="PTHR40086">
    <property type="entry name" value="PHOSPHOTRANSFERASE YTMP-RELATED"/>
    <property type="match status" value="1"/>
</dbReference>